<feature type="chain" id="PRO_5047330843" description="RHS repeat-associated core domain-containing protein" evidence="2">
    <location>
        <begin position="27"/>
        <end position="1404"/>
    </location>
</feature>
<dbReference type="Pfam" id="PF25023">
    <property type="entry name" value="TEN_YD-shell"/>
    <property type="match status" value="1"/>
</dbReference>
<evidence type="ECO:0000259" key="4">
    <source>
        <dbReference type="Pfam" id="PF25023"/>
    </source>
</evidence>
<dbReference type="InterPro" id="IPR050708">
    <property type="entry name" value="T6SS_VgrG/RHS"/>
</dbReference>
<proteinExistence type="predicted"/>
<evidence type="ECO:0000313" key="5">
    <source>
        <dbReference type="EMBL" id="MBW6531712.1"/>
    </source>
</evidence>
<dbReference type="InterPro" id="IPR028903">
    <property type="entry name" value="Tox-REase-7_dom"/>
</dbReference>
<evidence type="ECO:0000259" key="3">
    <source>
        <dbReference type="Pfam" id="PF15649"/>
    </source>
</evidence>
<sequence length="1404" mass="150764">MSVILPAVCRGLLLFVFLIAAASARAQDSDDDPELGPVYVHPGTPGQTVDKNGIDLATGRFVGHYASLSIGSGDTALRWSDGADDLTRARLLIQGSSYFVSIGDITTEFLQQDGGGFVPLMKKGETLQLIGNDFIYTNRSGDQLMFRLKWLEHYQIANTPSNFLPVSLRRHDGLTVAFNYDSGTTRHSAIRKKKKHWMRLGSLSTTNGYVLRLLYGQSELPDTGSWTMPWFQRTGYAIGRLADGCGATSGAGCLRQVSVDADGSVTDAAGQRTTVTRANGTVSVRRPGSTSDDEVIVGEGSPTVTMGGVTTTYSRTDNEDLTHTMTVVESDLPARRYVFSETLFNLLREEWQAEPDGPVLTRRYEYDRDSGLLLRVTEPEGNYTRFSYDGRGNAVETRIVSKTPGTPADIVTSATYPATCDNPLTCNQPLTTTDARGGVTDYSYDPVHGGVRSVTRPAADPGQPARRATARYDYDKFDAHGLVVDTTPQYDDDGNLVDSAPGVWLPSRLTVCATRVDCAGTADETVTTLSYGEGLNVASITRAAGGKAAPSDAAVLSATTNFAYDTIGDVTAADGPLAGPADTVHTRYDLLRRPTGTVLPDPDGDGPRAARATRVTYNADGSVASVEQGTDTSPAASDFGGFTPLQRLDYGYDGYHRPVRQALALGGKTYALSQQSYDGHGRPECSVTRLDPTQWDKAGDACTPQTGARGTDRVVRRGYDLLGRVRWQTSGYGSATPSTERTSYSANGVVAVVTDGDDHPTAYARDGFDRPWRSCYAVASVADCAAAPADYRELSFAGNGDLSGVRLRDGRSLSFGYDGLGHRATVTFVSPTGASDATTTYGYDLLDRTVSVSDVAGQSVGYGYDALGRVVSETGASGTLRSDYDAAGRRVRLTWGDGFWVRYDYDPTGALTAVTEDSGHSLASYEYDDLGRRTRRLLGNGANTTFDYGGTPWLKTLGVAGVSIGLDANAAGQITGRTLSDRTLAYRAPMDVTRGYGVNALNQYTRSGAVVPSYDARGNLTSAHGASGGDRYVYDLRDRLVAAGPDGAAADRRLGYDPLGRLVQVEPADLAWEWDGAQLVTERRGGAVVARYVPGAGADEPLVWYDGADRTRRRWLEADERGSVVRVSDDANATVALNRYDDWGVPKRGNLGRFQYTGQMWLPELRFYYYKARMYSPTLGRFLQPDPIGYAAGRNWYEYVGGDPVNAVDPMGLQEGEGGAPPSSDGAMPDDIVVQGEPLPSPPLSGDLGIGVGVQFDTQGTLGRLDVGAAASSSGPETTVGAEVVVTAKVPCNLLCKVERLLHIGRIGAQGEAAVRAHYDIGPKIGVRMDGRQRYPDGLTDTVLSEVKNVAYLCFSGQIKSYLSLSKQRGLEFHLYIRSSTQLSHAMIYLVASGKIEIRYIPGM</sequence>
<evidence type="ECO:0000256" key="1">
    <source>
        <dbReference type="ARBA" id="ARBA00022737"/>
    </source>
</evidence>
<dbReference type="InterPro" id="IPR056823">
    <property type="entry name" value="TEN-like_YD-shell"/>
</dbReference>
<evidence type="ECO:0000256" key="2">
    <source>
        <dbReference type="SAM" id="SignalP"/>
    </source>
</evidence>
<evidence type="ECO:0008006" key="7">
    <source>
        <dbReference type="Google" id="ProtNLM"/>
    </source>
</evidence>
<dbReference type="NCBIfam" id="TIGR03696">
    <property type="entry name" value="Rhs_assc_core"/>
    <property type="match status" value="1"/>
</dbReference>
<accession>A0ABS7BQ22</accession>
<evidence type="ECO:0000313" key="6">
    <source>
        <dbReference type="Proteomes" id="UP000759103"/>
    </source>
</evidence>
<keyword evidence="1" id="KW-0677">Repeat</keyword>
<dbReference type="PANTHER" id="PTHR32305">
    <property type="match status" value="1"/>
</dbReference>
<name>A0ABS7BQ22_9SPHN</name>
<keyword evidence="2" id="KW-0732">Signal</keyword>
<protein>
    <recommendedName>
        <fullName evidence="7">RHS repeat-associated core domain-containing protein</fullName>
    </recommendedName>
</protein>
<organism evidence="5 6">
    <name type="scientific">Sphingomonas citri</name>
    <dbReference type="NCBI Taxonomy" id="2862499"/>
    <lineage>
        <taxon>Bacteria</taxon>
        <taxon>Pseudomonadati</taxon>
        <taxon>Pseudomonadota</taxon>
        <taxon>Alphaproteobacteria</taxon>
        <taxon>Sphingomonadales</taxon>
        <taxon>Sphingomonadaceae</taxon>
        <taxon>Sphingomonas</taxon>
    </lineage>
</organism>
<dbReference type="Pfam" id="PF05593">
    <property type="entry name" value="RHS_repeat"/>
    <property type="match status" value="1"/>
</dbReference>
<dbReference type="NCBIfam" id="TIGR01643">
    <property type="entry name" value="YD_repeat_2x"/>
    <property type="match status" value="3"/>
</dbReference>
<comment type="caution">
    <text evidence="5">The sequence shown here is derived from an EMBL/GenBank/DDBJ whole genome shotgun (WGS) entry which is preliminary data.</text>
</comment>
<dbReference type="Gene3D" id="2.180.10.10">
    <property type="entry name" value="RHS repeat-associated core"/>
    <property type="match status" value="3"/>
</dbReference>
<dbReference type="InterPro" id="IPR031325">
    <property type="entry name" value="RHS_repeat"/>
</dbReference>
<dbReference type="InterPro" id="IPR006530">
    <property type="entry name" value="YD"/>
</dbReference>
<dbReference type="RefSeq" id="WP_219749094.1">
    <property type="nucleotide sequence ID" value="NZ_JAHXZN010000004.1"/>
</dbReference>
<feature type="domain" description="Teneurin-like YD-shell" evidence="4">
    <location>
        <begin position="812"/>
        <end position="949"/>
    </location>
</feature>
<dbReference type="Proteomes" id="UP000759103">
    <property type="component" value="Unassembled WGS sequence"/>
</dbReference>
<dbReference type="InterPro" id="IPR022385">
    <property type="entry name" value="Rhs_assc_core"/>
</dbReference>
<dbReference type="EMBL" id="JAHXZN010000004">
    <property type="protein sequence ID" value="MBW6531712.1"/>
    <property type="molecule type" value="Genomic_DNA"/>
</dbReference>
<feature type="signal peptide" evidence="2">
    <location>
        <begin position="1"/>
        <end position="26"/>
    </location>
</feature>
<dbReference type="Pfam" id="PF15649">
    <property type="entry name" value="Tox-REase-7"/>
    <property type="match status" value="1"/>
</dbReference>
<feature type="domain" description="Tox-REase-7" evidence="3">
    <location>
        <begin position="1308"/>
        <end position="1386"/>
    </location>
</feature>
<keyword evidence="6" id="KW-1185">Reference proteome</keyword>
<gene>
    <name evidence="5" type="ORF">KZ820_13290</name>
</gene>
<dbReference type="PANTHER" id="PTHR32305:SF15">
    <property type="entry name" value="PROTEIN RHSA-RELATED"/>
    <property type="match status" value="1"/>
</dbReference>
<reference evidence="5 6" key="1">
    <citation type="submission" date="2021-07" db="EMBL/GenBank/DDBJ databases">
        <title>Sphingomonas sp.</title>
        <authorList>
            <person name="Feng G."/>
            <person name="Li J."/>
            <person name="Pan M."/>
        </authorList>
    </citation>
    <scope>NUCLEOTIDE SEQUENCE [LARGE SCALE GENOMIC DNA]</scope>
    <source>
        <strain evidence="5 6">RRHST34</strain>
    </source>
</reference>